<protein>
    <submittedName>
        <fullName evidence="1">Uncharacterized protein</fullName>
    </submittedName>
</protein>
<dbReference type="EMBL" id="JAJVKT010000050">
    <property type="protein sequence ID" value="MCE7511290.1"/>
    <property type="molecule type" value="Genomic_DNA"/>
</dbReference>
<gene>
    <name evidence="1" type="ORF">LZG35_21870</name>
</gene>
<dbReference type="AlphaFoldDB" id="A0A9Q3ZF08"/>
<evidence type="ECO:0000313" key="2">
    <source>
        <dbReference type="Proteomes" id="UP001107961"/>
    </source>
</evidence>
<reference evidence="1" key="1">
    <citation type="submission" date="2022-01" db="EMBL/GenBank/DDBJ databases">
        <authorList>
            <person name="Karlyshev A.V."/>
            <person name="Jaspars M."/>
        </authorList>
    </citation>
    <scope>NUCLEOTIDE SEQUENCE</scope>
    <source>
        <strain evidence="1">AGSA3-2</strain>
    </source>
</reference>
<accession>A0A9Q3ZF08</accession>
<dbReference type="RefSeq" id="WP_233926237.1">
    <property type="nucleotide sequence ID" value="NZ_JAJVKT010000050.1"/>
</dbReference>
<comment type="caution">
    <text evidence="1">The sequence shown here is derived from an EMBL/GenBank/DDBJ whole genome shotgun (WGS) entry which is preliminary data.</text>
</comment>
<name>A0A9Q3ZF08_9GAMM</name>
<organism evidence="1 2">
    <name type="scientific">Alloalcanivorax xenomutans</name>
    <dbReference type="NCBI Taxonomy" id="1094342"/>
    <lineage>
        <taxon>Bacteria</taxon>
        <taxon>Pseudomonadati</taxon>
        <taxon>Pseudomonadota</taxon>
        <taxon>Gammaproteobacteria</taxon>
        <taxon>Oceanospirillales</taxon>
        <taxon>Alcanivoracaceae</taxon>
        <taxon>Alloalcanivorax</taxon>
    </lineage>
</organism>
<proteinExistence type="predicted"/>
<dbReference type="Proteomes" id="UP001107961">
    <property type="component" value="Unassembled WGS sequence"/>
</dbReference>
<keyword evidence="2" id="KW-1185">Reference proteome</keyword>
<sequence length="118" mass="13374">MSDFTHTTMATGTESQGSYDVAMISLFYDDGPSQTHSLPVDCGLRQARIIAEVLFQKAVSAASAQCSAFEDSYGRDYEGDWDWEPLFPMLMQLTDQHGNPIDEYEYTTQEWRLMDDVP</sequence>
<evidence type="ECO:0000313" key="1">
    <source>
        <dbReference type="EMBL" id="MCE7511290.1"/>
    </source>
</evidence>